<name>A0A367G5Y0_9FIRM</name>
<evidence type="ECO:0000313" key="2">
    <source>
        <dbReference type="Proteomes" id="UP000253208"/>
    </source>
</evidence>
<dbReference type="AlphaFoldDB" id="A0A367G5Y0"/>
<dbReference type="EMBL" id="PSQG01000002">
    <property type="protein sequence ID" value="RCH46117.1"/>
    <property type="molecule type" value="Genomic_DNA"/>
</dbReference>
<accession>A0A367G5Y0</accession>
<comment type="caution">
    <text evidence="1">The sequence shown here is derived from an EMBL/GenBank/DDBJ whole genome shotgun (WGS) entry which is preliminary data.</text>
</comment>
<evidence type="ECO:0008006" key="3">
    <source>
        <dbReference type="Google" id="ProtNLM"/>
    </source>
</evidence>
<gene>
    <name evidence="1" type="ORF">C4886_01780</name>
</gene>
<protein>
    <recommendedName>
        <fullName evidence="3">Flagellar assembly protein H</fullName>
    </recommendedName>
</protein>
<sequence length="333" mass="38735">MRDNTIFDDVFRTMMKKMTFLVVPLINDVFHTSYPADVEIVQLRNEYQRVDGEIITDSRLLIGNRIYHIECQSTDDTTMAVRMIEYDFATAVEFARKQGRRYRMEFPRSCVLYLRNSRNTPDFLEVDVVFPDGGCHLYRVPAIKVENYTKDKIFEKSLLMLLPFYIMRYEKRGHEMSENPQLFQELLNEYEVIRSKLEVEITESGRSELFSDLIGLITRISDHIFRNEEKVRKGIGEIMGGHVLELESEKRARLMAEAKEQAEALGREQGMAQGIAQGMAQGMAQGIAQGMAQGEERLSVLINRLILDNRGNEIQKVVTDKEMREAMYREYQL</sequence>
<evidence type="ECO:0000313" key="1">
    <source>
        <dbReference type="EMBL" id="RCH46117.1"/>
    </source>
</evidence>
<proteinExistence type="predicted"/>
<dbReference type="RefSeq" id="WP_114001530.1">
    <property type="nucleotide sequence ID" value="NZ_PSQG01000002.1"/>
</dbReference>
<organism evidence="1 2">
    <name type="scientific">Blautia obeum</name>
    <dbReference type="NCBI Taxonomy" id="40520"/>
    <lineage>
        <taxon>Bacteria</taxon>
        <taxon>Bacillati</taxon>
        <taxon>Bacillota</taxon>
        <taxon>Clostridia</taxon>
        <taxon>Lachnospirales</taxon>
        <taxon>Lachnospiraceae</taxon>
        <taxon>Blautia</taxon>
    </lineage>
</organism>
<dbReference type="Proteomes" id="UP000253208">
    <property type="component" value="Unassembled WGS sequence"/>
</dbReference>
<reference evidence="1 2" key="1">
    <citation type="submission" date="2018-02" db="EMBL/GenBank/DDBJ databases">
        <title>Complete genome sequencing of Faecalibacterium prausnitzii strains isolated from the human gut.</title>
        <authorList>
            <person name="Fitzgerald B.C."/>
            <person name="Shkoporov A.N."/>
            <person name="Ross P.R."/>
            <person name="Hill C."/>
        </authorList>
    </citation>
    <scope>NUCLEOTIDE SEQUENCE [LARGE SCALE GENOMIC DNA]</scope>
    <source>
        <strain evidence="1 2">APC942/31-1</strain>
    </source>
</reference>